<dbReference type="STRING" id="1802517.A2892_01420"/>
<evidence type="ECO:0000313" key="2">
    <source>
        <dbReference type="Proteomes" id="UP000176404"/>
    </source>
</evidence>
<dbReference type="AlphaFoldDB" id="A0A1F8B9X4"/>
<sequence>MISNIARFVDEEPSGFYSLIIGTDSQTRKVDSGSEVDFVTAVIIYRKGKGARYFWKKNKRLFGSRESKKSSSSFLRDKIYTETLISLDVAKMIVPEIRKRVSPKKYDLEIHIDVGPLGPTREMIREVVGMVNGSGFTAKTKPESWGATSVADKHT</sequence>
<reference evidence="1 2" key="1">
    <citation type="journal article" date="2016" name="Nat. Commun.">
        <title>Thousands of microbial genomes shed light on interconnected biogeochemical processes in an aquifer system.</title>
        <authorList>
            <person name="Anantharaman K."/>
            <person name="Brown C.T."/>
            <person name="Hug L.A."/>
            <person name="Sharon I."/>
            <person name="Castelle C.J."/>
            <person name="Probst A.J."/>
            <person name="Thomas B.C."/>
            <person name="Singh A."/>
            <person name="Wilkins M.J."/>
            <person name="Karaoz U."/>
            <person name="Brodie E.L."/>
            <person name="Williams K.H."/>
            <person name="Hubbard S.S."/>
            <person name="Banfield J.F."/>
        </authorList>
    </citation>
    <scope>NUCLEOTIDE SEQUENCE [LARGE SCALE GENOMIC DNA]</scope>
</reference>
<dbReference type="InterPro" id="IPR007405">
    <property type="entry name" value="Phage_KVP40_Orf299"/>
</dbReference>
<dbReference type="PANTHER" id="PTHR39961:SF1">
    <property type="entry name" value="DUF458 DOMAIN-CONTAINING PROTEIN"/>
    <property type="match status" value="1"/>
</dbReference>
<gene>
    <name evidence="1" type="ORF">A2892_01420</name>
</gene>
<name>A0A1F8B9X4_9BACT</name>
<dbReference type="EMBL" id="MGHD01000003">
    <property type="protein sequence ID" value="OGM60817.1"/>
    <property type="molecule type" value="Genomic_DNA"/>
</dbReference>
<dbReference type="Pfam" id="PF04308">
    <property type="entry name" value="RNaseH_like"/>
    <property type="match status" value="1"/>
</dbReference>
<proteinExistence type="predicted"/>
<evidence type="ECO:0008006" key="3">
    <source>
        <dbReference type="Google" id="ProtNLM"/>
    </source>
</evidence>
<dbReference type="Proteomes" id="UP000176404">
    <property type="component" value="Unassembled WGS sequence"/>
</dbReference>
<comment type="caution">
    <text evidence="1">The sequence shown here is derived from an EMBL/GenBank/DDBJ whole genome shotgun (WGS) entry which is preliminary data.</text>
</comment>
<accession>A0A1F8B9X4</accession>
<organism evidence="1 2">
    <name type="scientific">Candidatus Woesebacteria bacterium RIFCSPLOWO2_01_FULL_39_10b</name>
    <dbReference type="NCBI Taxonomy" id="1802517"/>
    <lineage>
        <taxon>Bacteria</taxon>
        <taxon>Candidatus Woeseibacteriota</taxon>
    </lineage>
</organism>
<protein>
    <recommendedName>
        <fullName evidence="3">DUF458 domain-containing protein</fullName>
    </recommendedName>
</protein>
<evidence type="ECO:0000313" key="1">
    <source>
        <dbReference type="EMBL" id="OGM60817.1"/>
    </source>
</evidence>
<dbReference type="PANTHER" id="PTHR39961">
    <property type="entry name" value="HYPOTHETICAL CYTOSOLIC PROTEIN"/>
    <property type="match status" value="1"/>
</dbReference>